<proteinExistence type="predicted"/>
<dbReference type="AlphaFoldDB" id="A0A1Q3EH51"/>
<accession>A0A1Q3EH51</accession>
<gene>
    <name evidence="1" type="ORF">LENED_008453</name>
</gene>
<comment type="caution">
    <text evidence="1">The sequence shown here is derived from an EMBL/GenBank/DDBJ whole genome shotgun (WGS) entry which is preliminary data.</text>
</comment>
<keyword evidence="2" id="KW-1185">Reference proteome</keyword>
<dbReference type="Proteomes" id="UP000188533">
    <property type="component" value="Unassembled WGS sequence"/>
</dbReference>
<sequence>MSPHPRNYLNKTTRRAVNKTKLIVLKQLWYKGTGRHVAESITFYKIKPDDMVINVHSVILLGIGSPQETPLEVLALSAEKTGFV</sequence>
<reference evidence="1 2" key="2">
    <citation type="submission" date="2017-02" db="EMBL/GenBank/DDBJ databases">
        <title>A genome survey and senescence transcriptome analysis in Lentinula edodes.</title>
        <authorList>
            <person name="Sakamoto Y."/>
            <person name="Nakade K."/>
            <person name="Sato S."/>
            <person name="Yoshida Y."/>
            <person name="Miyazaki K."/>
            <person name="Natsume S."/>
            <person name="Konno N."/>
        </authorList>
    </citation>
    <scope>NUCLEOTIDE SEQUENCE [LARGE SCALE GENOMIC DNA]</scope>
    <source>
        <strain evidence="1 2">NBRC 111202</strain>
    </source>
</reference>
<evidence type="ECO:0000313" key="1">
    <source>
        <dbReference type="EMBL" id="GAW06522.1"/>
    </source>
</evidence>
<reference evidence="1 2" key="1">
    <citation type="submission" date="2016-08" db="EMBL/GenBank/DDBJ databases">
        <authorList>
            <consortium name="Lentinula edodes genome sequencing consortium"/>
            <person name="Sakamoto Y."/>
            <person name="Nakade K."/>
            <person name="Sato S."/>
            <person name="Yoshida Y."/>
            <person name="Miyazaki K."/>
            <person name="Natsume S."/>
            <person name="Konno N."/>
        </authorList>
    </citation>
    <scope>NUCLEOTIDE SEQUENCE [LARGE SCALE GENOMIC DNA]</scope>
    <source>
        <strain evidence="1 2">NBRC 111202</strain>
    </source>
</reference>
<dbReference type="EMBL" id="BDGU01000323">
    <property type="protein sequence ID" value="GAW06522.1"/>
    <property type="molecule type" value="Genomic_DNA"/>
</dbReference>
<name>A0A1Q3EH51_LENED</name>
<organism evidence="1 2">
    <name type="scientific">Lentinula edodes</name>
    <name type="common">Shiitake mushroom</name>
    <name type="synonym">Lentinus edodes</name>
    <dbReference type="NCBI Taxonomy" id="5353"/>
    <lineage>
        <taxon>Eukaryota</taxon>
        <taxon>Fungi</taxon>
        <taxon>Dikarya</taxon>
        <taxon>Basidiomycota</taxon>
        <taxon>Agaricomycotina</taxon>
        <taxon>Agaricomycetes</taxon>
        <taxon>Agaricomycetidae</taxon>
        <taxon>Agaricales</taxon>
        <taxon>Marasmiineae</taxon>
        <taxon>Omphalotaceae</taxon>
        <taxon>Lentinula</taxon>
    </lineage>
</organism>
<evidence type="ECO:0000313" key="2">
    <source>
        <dbReference type="Proteomes" id="UP000188533"/>
    </source>
</evidence>
<protein>
    <submittedName>
        <fullName evidence="1">Uncharacterized protein</fullName>
    </submittedName>
</protein>